<dbReference type="PANTHER" id="PTHR43213">
    <property type="entry name" value="BIFUNCTIONAL DTTP/UTP PYROPHOSPHATASE/METHYLTRANSFERASE PROTEIN-RELATED"/>
    <property type="match status" value="1"/>
</dbReference>
<dbReference type="SUPFAM" id="SSF52972">
    <property type="entry name" value="ITPase-like"/>
    <property type="match status" value="1"/>
</dbReference>
<dbReference type="InterPro" id="IPR003697">
    <property type="entry name" value="Maf-like"/>
</dbReference>
<name>K8F240_9CHLO</name>
<reference evidence="3 4" key="1">
    <citation type="submission" date="2011-10" db="EMBL/GenBank/DDBJ databases">
        <authorList>
            <person name="Genoscope - CEA"/>
        </authorList>
    </citation>
    <scope>NUCLEOTIDE SEQUENCE [LARGE SCALE GENOMIC DNA]</scope>
    <source>
        <strain evidence="3 4">RCC 1105</strain>
    </source>
</reference>
<dbReference type="STRING" id="41875.K8F240"/>
<dbReference type="OrthoDB" id="10267058at2759"/>
<dbReference type="RefSeq" id="XP_007514161.1">
    <property type="nucleotide sequence ID" value="XM_007514099.1"/>
</dbReference>
<keyword evidence="4" id="KW-1185">Reference proteome</keyword>
<evidence type="ECO:0000313" key="4">
    <source>
        <dbReference type="Proteomes" id="UP000198341"/>
    </source>
</evidence>
<evidence type="ECO:0000256" key="1">
    <source>
        <dbReference type="ARBA" id="ARBA00022801"/>
    </source>
</evidence>
<dbReference type="AlphaFoldDB" id="K8F240"/>
<evidence type="ECO:0008006" key="5">
    <source>
        <dbReference type="Google" id="ProtNLM"/>
    </source>
</evidence>
<dbReference type="FunFam" id="3.90.950.10:FF:000008">
    <property type="entry name" value="Maf-like protein, expressed"/>
    <property type="match status" value="1"/>
</dbReference>
<sequence>MDDVGERLRKENIRVILGSKSATRKQILNEMKIEYATISADIDEKAIRFEDPSRLVEALARAKAEAILERIRKAEEEEGAKEKRRTLLITCDQVVVFDGKIREKPETEEEARIFMRSYKENNPCSTVGSIRVTDVATGASASSVDVCTIHFKEISEEAMDFLINEGEVMWCAGGLMVEHEKVRPFVTKIDGSEDGVMGMDKEVCARLLREVF</sequence>
<dbReference type="Proteomes" id="UP000198341">
    <property type="component" value="Chromosome 3"/>
</dbReference>
<organism evidence="3 4">
    <name type="scientific">Bathycoccus prasinos</name>
    <dbReference type="NCBI Taxonomy" id="41875"/>
    <lineage>
        <taxon>Eukaryota</taxon>
        <taxon>Viridiplantae</taxon>
        <taxon>Chlorophyta</taxon>
        <taxon>Mamiellophyceae</taxon>
        <taxon>Mamiellales</taxon>
        <taxon>Bathycoccaceae</taxon>
        <taxon>Bathycoccus</taxon>
    </lineage>
</organism>
<dbReference type="eggNOG" id="KOG1509">
    <property type="taxonomic scope" value="Eukaryota"/>
</dbReference>
<dbReference type="GeneID" id="19016739"/>
<dbReference type="KEGG" id="bpg:Bathy03g02010"/>
<evidence type="ECO:0000256" key="2">
    <source>
        <dbReference type="SAM" id="Coils"/>
    </source>
</evidence>
<keyword evidence="1" id="KW-0378">Hydrolase</keyword>
<evidence type="ECO:0000313" key="3">
    <source>
        <dbReference type="EMBL" id="CCO15598.1"/>
    </source>
</evidence>
<dbReference type="InterPro" id="IPR029001">
    <property type="entry name" value="ITPase-like_fam"/>
</dbReference>
<dbReference type="Pfam" id="PF02545">
    <property type="entry name" value="Maf"/>
    <property type="match status" value="1"/>
</dbReference>
<protein>
    <recommendedName>
        <fullName evidence="5">Maf-like protein</fullName>
    </recommendedName>
</protein>
<dbReference type="PIRSF" id="PIRSF006305">
    <property type="entry name" value="Maf"/>
    <property type="match status" value="1"/>
</dbReference>
<accession>K8F240</accession>
<feature type="coiled-coil region" evidence="2">
    <location>
        <begin position="57"/>
        <end position="84"/>
    </location>
</feature>
<dbReference type="Gene3D" id="3.90.950.10">
    <property type="match status" value="1"/>
</dbReference>
<dbReference type="EMBL" id="FO082276">
    <property type="protein sequence ID" value="CCO15598.1"/>
    <property type="molecule type" value="Genomic_DNA"/>
</dbReference>
<dbReference type="PANTHER" id="PTHR43213:SF4">
    <property type="entry name" value="7-METHYL-GTP PYROPHOSPHATASE"/>
    <property type="match status" value="1"/>
</dbReference>
<dbReference type="HAMAP" id="MF_00528">
    <property type="entry name" value="Maf"/>
    <property type="match status" value="1"/>
</dbReference>
<gene>
    <name evidence="3" type="ORF">Bathy03g02010</name>
</gene>
<dbReference type="GO" id="GO:0047429">
    <property type="term" value="F:nucleoside triphosphate diphosphatase activity"/>
    <property type="evidence" value="ECO:0007669"/>
    <property type="project" value="InterPro"/>
</dbReference>
<proteinExistence type="inferred from homology"/>
<keyword evidence="2" id="KW-0175">Coiled coil</keyword>